<organism evidence="1">
    <name type="scientific">marine sediment metagenome</name>
    <dbReference type="NCBI Taxonomy" id="412755"/>
    <lineage>
        <taxon>unclassified sequences</taxon>
        <taxon>metagenomes</taxon>
        <taxon>ecological metagenomes</taxon>
    </lineage>
</organism>
<protein>
    <submittedName>
        <fullName evidence="1">Uncharacterized protein</fullName>
    </submittedName>
</protein>
<reference evidence="1" key="1">
    <citation type="journal article" date="2014" name="Front. Microbiol.">
        <title>High frequency of phylogenetically diverse reductive dehalogenase-homologous genes in deep subseafloor sedimentary metagenomes.</title>
        <authorList>
            <person name="Kawai M."/>
            <person name="Futagami T."/>
            <person name="Toyoda A."/>
            <person name="Takaki Y."/>
            <person name="Nishi S."/>
            <person name="Hori S."/>
            <person name="Arai W."/>
            <person name="Tsubouchi T."/>
            <person name="Morono Y."/>
            <person name="Uchiyama I."/>
            <person name="Ito T."/>
            <person name="Fujiyama A."/>
            <person name="Inagaki F."/>
            <person name="Takami H."/>
        </authorList>
    </citation>
    <scope>NUCLEOTIDE SEQUENCE</scope>
    <source>
        <strain evidence="1">Expedition CK06-06</strain>
    </source>
</reference>
<proteinExistence type="predicted"/>
<dbReference type="AlphaFoldDB" id="X1N6Y0"/>
<name>X1N6Y0_9ZZZZ</name>
<comment type="caution">
    <text evidence="1">The sequence shown here is derived from an EMBL/GenBank/DDBJ whole genome shotgun (WGS) entry which is preliminary data.</text>
</comment>
<gene>
    <name evidence="1" type="ORF">S06H3_38834</name>
</gene>
<accession>X1N6Y0</accession>
<evidence type="ECO:0000313" key="1">
    <source>
        <dbReference type="EMBL" id="GAI39782.1"/>
    </source>
</evidence>
<dbReference type="EMBL" id="BARV01023703">
    <property type="protein sequence ID" value="GAI39782.1"/>
    <property type="molecule type" value="Genomic_DNA"/>
</dbReference>
<sequence>MKAIMIRPRKFRVEFEELGGGRAKMRYEEELANEKLAEHTLKAFGKAAEGEKYEREGNKIWIEFEGKQGHVLRIIAAEIIMQAMGDEWDAFDLIQEISSNASAGVFAMSEDEAIKAVEEPLDLEKFPKEFLEQGIGELIEGAEKAGVQRYFGGDVGLKGLRQMIKEGVMKEDDKLREALPKIYEYRKRIMKDEK</sequence>